<organism evidence="2 3">
    <name type="scientific">Portunus trituberculatus</name>
    <name type="common">Swimming crab</name>
    <name type="synonym">Neptunus trituberculatus</name>
    <dbReference type="NCBI Taxonomy" id="210409"/>
    <lineage>
        <taxon>Eukaryota</taxon>
        <taxon>Metazoa</taxon>
        <taxon>Ecdysozoa</taxon>
        <taxon>Arthropoda</taxon>
        <taxon>Crustacea</taxon>
        <taxon>Multicrustacea</taxon>
        <taxon>Malacostraca</taxon>
        <taxon>Eumalacostraca</taxon>
        <taxon>Eucarida</taxon>
        <taxon>Decapoda</taxon>
        <taxon>Pleocyemata</taxon>
        <taxon>Brachyura</taxon>
        <taxon>Eubrachyura</taxon>
        <taxon>Portunoidea</taxon>
        <taxon>Portunidae</taxon>
        <taxon>Portuninae</taxon>
        <taxon>Portunus</taxon>
    </lineage>
</organism>
<comment type="caution">
    <text evidence="2">The sequence shown here is derived from an EMBL/GenBank/DDBJ whole genome shotgun (WGS) entry which is preliminary data.</text>
</comment>
<evidence type="ECO:0000256" key="1">
    <source>
        <dbReference type="SAM" id="MobiDB-lite"/>
    </source>
</evidence>
<dbReference type="EMBL" id="VSRR010052413">
    <property type="protein sequence ID" value="MPC79905.1"/>
    <property type="molecule type" value="Genomic_DNA"/>
</dbReference>
<evidence type="ECO:0000313" key="2">
    <source>
        <dbReference type="EMBL" id="MPC79905.1"/>
    </source>
</evidence>
<feature type="region of interest" description="Disordered" evidence="1">
    <location>
        <begin position="55"/>
        <end position="74"/>
    </location>
</feature>
<feature type="compositionally biased region" description="Basic and acidic residues" evidence="1">
    <location>
        <begin position="12"/>
        <end position="21"/>
    </location>
</feature>
<evidence type="ECO:0000313" key="3">
    <source>
        <dbReference type="Proteomes" id="UP000324222"/>
    </source>
</evidence>
<feature type="region of interest" description="Disordered" evidence="1">
    <location>
        <begin position="1"/>
        <end position="21"/>
    </location>
</feature>
<keyword evidence="3" id="KW-1185">Reference proteome</keyword>
<feature type="compositionally biased region" description="Polar residues" evidence="1">
    <location>
        <begin position="1"/>
        <end position="11"/>
    </location>
</feature>
<sequence>MPLNSNRTQNWPREKEGAGRKGCLDAVTVKVVAAGGQTRGGNLVANCIEKLAAKEPDEERRDKRRWEEKENGKN</sequence>
<protein>
    <submittedName>
        <fullName evidence="2">Uncharacterized protein</fullName>
    </submittedName>
</protein>
<dbReference type="Proteomes" id="UP000324222">
    <property type="component" value="Unassembled WGS sequence"/>
</dbReference>
<accession>A0A5B7ICF7</accession>
<name>A0A5B7ICF7_PORTR</name>
<dbReference type="AlphaFoldDB" id="A0A5B7ICF7"/>
<gene>
    <name evidence="2" type="ORF">E2C01_074461</name>
</gene>
<reference evidence="2 3" key="1">
    <citation type="submission" date="2019-05" db="EMBL/GenBank/DDBJ databases">
        <title>Another draft genome of Portunus trituberculatus and its Hox gene families provides insights of decapod evolution.</title>
        <authorList>
            <person name="Jeong J.-H."/>
            <person name="Song I."/>
            <person name="Kim S."/>
            <person name="Choi T."/>
            <person name="Kim D."/>
            <person name="Ryu S."/>
            <person name="Kim W."/>
        </authorList>
    </citation>
    <scope>NUCLEOTIDE SEQUENCE [LARGE SCALE GENOMIC DNA]</scope>
    <source>
        <tissue evidence="2">Muscle</tissue>
    </source>
</reference>
<proteinExistence type="predicted"/>